<organism evidence="1 2">
    <name type="scientific">Smallanthus sonchifolius</name>
    <dbReference type="NCBI Taxonomy" id="185202"/>
    <lineage>
        <taxon>Eukaryota</taxon>
        <taxon>Viridiplantae</taxon>
        <taxon>Streptophyta</taxon>
        <taxon>Embryophyta</taxon>
        <taxon>Tracheophyta</taxon>
        <taxon>Spermatophyta</taxon>
        <taxon>Magnoliopsida</taxon>
        <taxon>eudicotyledons</taxon>
        <taxon>Gunneridae</taxon>
        <taxon>Pentapetalae</taxon>
        <taxon>asterids</taxon>
        <taxon>campanulids</taxon>
        <taxon>Asterales</taxon>
        <taxon>Asteraceae</taxon>
        <taxon>Asteroideae</taxon>
        <taxon>Heliantheae alliance</taxon>
        <taxon>Millerieae</taxon>
        <taxon>Smallanthus</taxon>
    </lineage>
</organism>
<name>A0ACB9GRD7_9ASTR</name>
<proteinExistence type="predicted"/>
<gene>
    <name evidence="1" type="ORF">L1987_45201</name>
</gene>
<reference evidence="1 2" key="2">
    <citation type="journal article" date="2022" name="Mol. Ecol. Resour.">
        <title>The genomes of chicory, endive, great burdock and yacon provide insights into Asteraceae paleo-polyploidization history and plant inulin production.</title>
        <authorList>
            <person name="Fan W."/>
            <person name="Wang S."/>
            <person name="Wang H."/>
            <person name="Wang A."/>
            <person name="Jiang F."/>
            <person name="Liu H."/>
            <person name="Zhao H."/>
            <person name="Xu D."/>
            <person name="Zhang Y."/>
        </authorList>
    </citation>
    <scope>NUCLEOTIDE SEQUENCE [LARGE SCALE GENOMIC DNA]</scope>
    <source>
        <strain evidence="2">cv. Yunnan</strain>
        <tissue evidence="1">Leaves</tissue>
    </source>
</reference>
<dbReference type="EMBL" id="CM042031">
    <property type="protein sequence ID" value="KAI3786074.1"/>
    <property type="molecule type" value="Genomic_DNA"/>
</dbReference>
<keyword evidence="2" id="KW-1185">Reference proteome</keyword>
<dbReference type="Proteomes" id="UP001056120">
    <property type="component" value="Linkage Group LG14"/>
</dbReference>
<protein>
    <submittedName>
        <fullName evidence="1">Uncharacterized protein</fullName>
    </submittedName>
</protein>
<accession>A0ACB9GRD7</accession>
<evidence type="ECO:0000313" key="2">
    <source>
        <dbReference type="Proteomes" id="UP001056120"/>
    </source>
</evidence>
<evidence type="ECO:0000313" key="1">
    <source>
        <dbReference type="EMBL" id="KAI3786074.1"/>
    </source>
</evidence>
<reference evidence="2" key="1">
    <citation type="journal article" date="2022" name="Mol. Ecol. Resour.">
        <title>The genomes of chicory, endive, great burdock and yacon provide insights into Asteraceae palaeo-polyploidization history and plant inulin production.</title>
        <authorList>
            <person name="Fan W."/>
            <person name="Wang S."/>
            <person name="Wang H."/>
            <person name="Wang A."/>
            <person name="Jiang F."/>
            <person name="Liu H."/>
            <person name="Zhao H."/>
            <person name="Xu D."/>
            <person name="Zhang Y."/>
        </authorList>
    </citation>
    <scope>NUCLEOTIDE SEQUENCE [LARGE SCALE GENOMIC DNA]</scope>
    <source>
        <strain evidence="2">cv. Yunnan</strain>
    </source>
</reference>
<sequence length="124" mass="14216">MNKQAESISSTQRENQTIRFRKFKCKAWGFVFAYLLVDSHQVLMVTVAAALRVIGNEIKVYLLEDGPVRDVWKNIGVPAIIGEANNDTKIINDWLNYDAILLNSFEAKEIKLEYPYVYPYVISA</sequence>
<comment type="caution">
    <text evidence="1">The sequence shown here is derived from an EMBL/GenBank/DDBJ whole genome shotgun (WGS) entry which is preliminary data.</text>
</comment>